<reference evidence="2 3" key="1">
    <citation type="journal article" date="2019" name="Front. Microbiol.">
        <title>Ammonia Oxidation by the Arctic Terrestrial Thaumarchaeote Candidatus Nitrosocosmicus arcticus Is Stimulated by Increasing Temperatures.</title>
        <authorList>
            <person name="Alves R.J.E."/>
            <person name="Kerou M."/>
            <person name="Zappe A."/>
            <person name="Bittner R."/>
            <person name="Abby S.S."/>
            <person name="Schmidt H.A."/>
            <person name="Pfeifer K."/>
            <person name="Schleper C."/>
        </authorList>
    </citation>
    <scope>NUCLEOTIDE SEQUENCE [LARGE SCALE GENOMIC DNA]</scope>
    <source>
        <strain evidence="2 3">Kfb</strain>
    </source>
</reference>
<comment type="caution">
    <text evidence="2">The sequence shown here is derived from an EMBL/GenBank/DDBJ whole genome shotgun (WGS) entry which is preliminary data.</text>
</comment>
<dbReference type="RefSeq" id="WP_144731939.1">
    <property type="nucleotide sequence ID" value="NZ_ML675585.1"/>
</dbReference>
<name>A0A557SUA3_9ARCH</name>
<dbReference type="SUPFAM" id="SSF46785">
    <property type="entry name" value="Winged helix' DNA-binding domain"/>
    <property type="match status" value="1"/>
</dbReference>
<dbReference type="EMBL" id="VOAH01000009">
    <property type="protein sequence ID" value="TVP40186.1"/>
    <property type="molecule type" value="Genomic_DNA"/>
</dbReference>
<dbReference type="InterPro" id="IPR036388">
    <property type="entry name" value="WH-like_DNA-bd_sf"/>
</dbReference>
<dbReference type="OrthoDB" id="319083at2157"/>
<evidence type="ECO:0000256" key="1">
    <source>
        <dbReference type="SAM" id="MobiDB-lite"/>
    </source>
</evidence>
<dbReference type="CDD" id="cd00090">
    <property type="entry name" value="HTH_ARSR"/>
    <property type="match status" value="1"/>
</dbReference>
<organism evidence="2 3">
    <name type="scientific">Candidatus Nitrosocosmicus arcticus</name>
    <dbReference type="NCBI Taxonomy" id="2035267"/>
    <lineage>
        <taxon>Archaea</taxon>
        <taxon>Nitrososphaerota</taxon>
        <taxon>Nitrososphaeria</taxon>
        <taxon>Nitrososphaerales</taxon>
        <taxon>Nitrososphaeraceae</taxon>
        <taxon>Candidatus Nitrosocosmicus</taxon>
    </lineage>
</organism>
<dbReference type="InterPro" id="IPR011991">
    <property type="entry name" value="ArsR-like_HTH"/>
</dbReference>
<dbReference type="Proteomes" id="UP000315289">
    <property type="component" value="Unassembled WGS sequence"/>
</dbReference>
<sequence length="133" mass="15474">MKNTTSYNQENVNSVSVRSRLNEKDDRLMTHQDIEELSNRPLARIFTSPSSARIIDFFIAFREFDYSEVDIARKNNLSQKTVSKELENLLKEDLIKITRKSGRSIMYKLNEGKTSEGLILYVNNKIENIRAKV</sequence>
<dbReference type="AlphaFoldDB" id="A0A557SUA3"/>
<keyword evidence="3" id="KW-1185">Reference proteome</keyword>
<accession>A0A557SUA3</accession>
<feature type="compositionally biased region" description="Polar residues" evidence="1">
    <location>
        <begin position="1"/>
        <end position="19"/>
    </location>
</feature>
<dbReference type="Gene3D" id="1.10.10.10">
    <property type="entry name" value="Winged helix-like DNA-binding domain superfamily/Winged helix DNA-binding domain"/>
    <property type="match status" value="1"/>
</dbReference>
<gene>
    <name evidence="2" type="ORF">NARC_90092</name>
</gene>
<feature type="region of interest" description="Disordered" evidence="1">
    <location>
        <begin position="1"/>
        <end position="22"/>
    </location>
</feature>
<protein>
    <recommendedName>
        <fullName evidence="4">HTH arsR-type domain-containing protein</fullName>
    </recommendedName>
</protein>
<evidence type="ECO:0000313" key="2">
    <source>
        <dbReference type="EMBL" id="TVP40186.1"/>
    </source>
</evidence>
<evidence type="ECO:0008006" key="4">
    <source>
        <dbReference type="Google" id="ProtNLM"/>
    </source>
</evidence>
<evidence type="ECO:0000313" key="3">
    <source>
        <dbReference type="Proteomes" id="UP000315289"/>
    </source>
</evidence>
<dbReference type="InterPro" id="IPR036390">
    <property type="entry name" value="WH_DNA-bd_sf"/>
</dbReference>
<proteinExistence type="predicted"/>